<evidence type="ECO:0000313" key="2">
    <source>
        <dbReference type="Proteomes" id="UP000254495"/>
    </source>
</evidence>
<dbReference type="AlphaFoldDB" id="A0A376VPQ7"/>
<sequence>MRQTVVGWHSLTLMVCSGMVIRFSFDDQGITVGQHLHIEMSRCRRWLSPTLQMTAVNFHLIAWQQWHDIIHQHLGENETLFNYCGDNPFYQALNKELHIKRRAVIQAVNDKQNTASAVASMMGLGIGLTPSARRLFNRSGAYFIYFRTSGGKIQRGILSRSATRQKIIPRY</sequence>
<reference evidence="1 2" key="1">
    <citation type="submission" date="2018-06" db="EMBL/GenBank/DDBJ databases">
        <authorList>
            <consortium name="Pathogen Informatics"/>
            <person name="Doyle S."/>
        </authorList>
    </citation>
    <scope>NUCLEOTIDE SEQUENCE [LARGE SCALE GENOMIC DNA]</scope>
    <source>
        <strain evidence="1 2">NCTC9077</strain>
    </source>
</reference>
<proteinExistence type="predicted"/>
<dbReference type="Proteomes" id="UP000254495">
    <property type="component" value="Unassembled WGS sequence"/>
</dbReference>
<dbReference type="EMBL" id="UGCU01000001">
    <property type="protein sequence ID" value="STJ13099.1"/>
    <property type="molecule type" value="Genomic_DNA"/>
</dbReference>
<evidence type="ECO:0000313" key="1">
    <source>
        <dbReference type="EMBL" id="STJ13099.1"/>
    </source>
</evidence>
<gene>
    <name evidence="1" type="primary">yahE</name>
    <name evidence="1" type="ORF">NCTC9077_04877</name>
</gene>
<protein>
    <submittedName>
        <fullName evidence="1">Protein</fullName>
    </submittedName>
</protein>
<name>A0A376VPQ7_ECOLX</name>
<organism evidence="1 2">
    <name type="scientific">Escherichia coli</name>
    <dbReference type="NCBI Taxonomy" id="562"/>
    <lineage>
        <taxon>Bacteria</taxon>
        <taxon>Pseudomonadati</taxon>
        <taxon>Pseudomonadota</taxon>
        <taxon>Gammaproteobacteria</taxon>
        <taxon>Enterobacterales</taxon>
        <taxon>Enterobacteriaceae</taxon>
        <taxon>Escherichia</taxon>
    </lineage>
</organism>
<accession>A0A376VPQ7</accession>